<dbReference type="VEuPathDB" id="CryptoDB:GNI_077520"/>
<dbReference type="Pfam" id="PF12796">
    <property type="entry name" value="Ank_2"/>
    <property type="match status" value="2"/>
</dbReference>
<feature type="repeat" description="ANK" evidence="3">
    <location>
        <begin position="53"/>
        <end position="85"/>
    </location>
</feature>
<dbReference type="InterPro" id="IPR002110">
    <property type="entry name" value="Ankyrin_rpt"/>
</dbReference>
<evidence type="ECO:0000313" key="5">
    <source>
        <dbReference type="Proteomes" id="UP000019763"/>
    </source>
</evidence>
<dbReference type="SUPFAM" id="SSF48403">
    <property type="entry name" value="Ankyrin repeat"/>
    <property type="match status" value="1"/>
</dbReference>
<protein>
    <submittedName>
        <fullName evidence="4">Ankyrin repeat protein</fullName>
    </submittedName>
</protein>
<dbReference type="PANTHER" id="PTHR24198">
    <property type="entry name" value="ANKYRIN REPEAT AND PROTEIN KINASE DOMAIN-CONTAINING PROTEIN"/>
    <property type="match status" value="1"/>
</dbReference>
<dbReference type="OrthoDB" id="424886at2759"/>
<dbReference type="GeneID" id="22912810"/>
<evidence type="ECO:0000313" key="4">
    <source>
        <dbReference type="EMBL" id="EZG66689.1"/>
    </source>
</evidence>
<dbReference type="EMBL" id="AFNH02000582">
    <property type="protein sequence ID" value="EZG66689.1"/>
    <property type="molecule type" value="Genomic_DNA"/>
</dbReference>
<name>A0A023B6R6_GRENI</name>
<dbReference type="Proteomes" id="UP000019763">
    <property type="component" value="Unassembled WGS sequence"/>
</dbReference>
<evidence type="ECO:0000256" key="2">
    <source>
        <dbReference type="ARBA" id="ARBA00023043"/>
    </source>
</evidence>
<dbReference type="RefSeq" id="XP_011130523.1">
    <property type="nucleotide sequence ID" value="XM_011132221.1"/>
</dbReference>
<dbReference type="GO" id="GO:0005737">
    <property type="term" value="C:cytoplasm"/>
    <property type="evidence" value="ECO:0007669"/>
    <property type="project" value="TreeGrafter"/>
</dbReference>
<dbReference type="PANTHER" id="PTHR24198:SF165">
    <property type="entry name" value="ANKYRIN REPEAT-CONTAINING PROTEIN-RELATED"/>
    <property type="match status" value="1"/>
</dbReference>
<dbReference type="AlphaFoldDB" id="A0A023B6R6"/>
<keyword evidence="1" id="KW-0677">Repeat</keyword>
<gene>
    <name evidence="4" type="ORF">GNI_077520</name>
</gene>
<dbReference type="InterPro" id="IPR036770">
    <property type="entry name" value="Ankyrin_rpt-contain_sf"/>
</dbReference>
<keyword evidence="5" id="KW-1185">Reference proteome</keyword>
<dbReference type="PROSITE" id="PS50088">
    <property type="entry name" value="ANK_REPEAT"/>
    <property type="match status" value="1"/>
</dbReference>
<dbReference type="PROSITE" id="PS50297">
    <property type="entry name" value="ANK_REP_REGION"/>
    <property type="match status" value="1"/>
</dbReference>
<reference evidence="4" key="1">
    <citation type="submission" date="2013-12" db="EMBL/GenBank/DDBJ databases">
        <authorList>
            <person name="Omoto C.K."/>
            <person name="Sibley D."/>
            <person name="Venepally P."/>
            <person name="Hadjithomas M."/>
            <person name="Karamycheva S."/>
            <person name="Brunk B."/>
            <person name="Roos D."/>
            <person name="Caler E."/>
            <person name="Lorenzi H."/>
        </authorList>
    </citation>
    <scope>NUCLEOTIDE SEQUENCE</scope>
</reference>
<accession>A0A023B6R6</accession>
<comment type="caution">
    <text evidence="4">The sequence shown here is derived from an EMBL/GenBank/DDBJ whole genome shotgun (WGS) entry which is preliminary data.</text>
</comment>
<proteinExistence type="predicted"/>
<dbReference type="SMART" id="SM00248">
    <property type="entry name" value="ANK"/>
    <property type="match status" value="4"/>
</dbReference>
<sequence length="381" mass="41177">MPQGHLVQGNSARVRKGRLTPSHLFRAILRNDVEGVVELVETEPSLLSGEDLKGWTAVHYAARVGSVEIMDVLRDKGASTGAEDRKGMTPLAIATYHKHDVLVKYLLRKQLAAESFYGEAPAYCGGEAVRGEGRKPQVAVVAGERHRMSKGTIQRSLLTAAANAIRQDDLECLVCLSEKAKITKKAELDVAALCLVAIAADANNCLNWLLQRRAGLTGQIPGGSLTKRRVWGHSSLLHLAAKFGATRCTRVLLRQPCPAARARDDAGYTPLMYALALTKPDILDLLARYDPKTLDVLNYAAPAIRPDQATLSSGGPGGWGNSGTWPSLAGSLPRLNSSASGFAMAPELFNTTVVQAVKNSTPETRRFLKTNYHIDLEPLVR</sequence>
<organism evidence="4 5">
    <name type="scientific">Gregarina niphandrodes</name>
    <name type="common">Septate eugregarine</name>
    <dbReference type="NCBI Taxonomy" id="110365"/>
    <lineage>
        <taxon>Eukaryota</taxon>
        <taxon>Sar</taxon>
        <taxon>Alveolata</taxon>
        <taxon>Apicomplexa</taxon>
        <taxon>Conoidasida</taxon>
        <taxon>Gregarinasina</taxon>
        <taxon>Eugregarinorida</taxon>
        <taxon>Gregarinidae</taxon>
        <taxon>Gregarina</taxon>
    </lineage>
</organism>
<evidence type="ECO:0000256" key="1">
    <source>
        <dbReference type="ARBA" id="ARBA00022737"/>
    </source>
</evidence>
<dbReference type="Gene3D" id="1.25.40.20">
    <property type="entry name" value="Ankyrin repeat-containing domain"/>
    <property type="match status" value="2"/>
</dbReference>
<keyword evidence="2 3" id="KW-0040">ANK repeat</keyword>
<evidence type="ECO:0000256" key="3">
    <source>
        <dbReference type="PROSITE-ProRule" id="PRU00023"/>
    </source>
</evidence>